<dbReference type="InterPro" id="IPR036388">
    <property type="entry name" value="WH-like_DNA-bd_sf"/>
</dbReference>
<evidence type="ECO:0000313" key="3">
    <source>
        <dbReference type="Proteomes" id="UP000218615"/>
    </source>
</evidence>
<dbReference type="OrthoDB" id="134886at2157"/>
<dbReference type="EMBL" id="FZMP01000017">
    <property type="protein sequence ID" value="SNQ59295.1"/>
    <property type="molecule type" value="Genomic_DNA"/>
</dbReference>
<dbReference type="SUPFAM" id="SSF46785">
    <property type="entry name" value="Winged helix' DNA-binding domain"/>
    <property type="match status" value="1"/>
</dbReference>
<keyword evidence="3" id="KW-1185">Reference proteome</keyword>
<organism evidence="2 3">
    <name type="scientific">Candidatus Methanoperedens nitratireducens</name>
    <dbReference type="NCBI Taxonomy" id="1392998"/>
    <lineage>
        <taxon>Archaea</taxon>
        <taxon>Methanobacteriati</taxon>
        <taxon>Methanobacteriota</taxon>
        <taxon>Stenosarchaea group</taxon>
        <taxon>Methanomicrobia</taxon>
        <taxon>Methanosarcinales</taxon>
        <taxon>ANME-2 cluster</taxon>
        <taxon>Candidatus Methanoperedentaceae</taxon>
        <taxon>Candidatus Methanoperedens</taxon>
    </lineage>
</organism>
<evidence type="ECO:0000313" key="2">
    <source>
        <dbReference type="EMBL" id="SNQ59295.1"/>
    </source>
</evidence>
<reference evidence="3" key="1">
    <citation type="submission" date="2017-06" db="EMBL/GenBank/DDBJ databases">
        <authorList>
            <person name="Cremers G."/>
        </authorList>
    </citation>
    <scope>NUCLEOTIDE SEQUENCE [LARGE SCALE GENOMIC DNA]</scope>
</reference>
<dbReference type="Proteomes" id="UP000218615">
    <property type="component" value="Unassembled WGS sequence"/>
</dbReference>
<dbReference type="Gene3D" id="1.10.10.10">
    <property type="entry name" value="Winged helix-like DNA-binding domain superfamily/Winged helix DNA-binding domain"/>
    <property type="match status" value="1"/>
</dbReference>
<evidence type="ECO:0000259" key="1">
    <source>
        <dbReference type="SMART" id="SM00382"/>
    </source>
</evidence>
<dbReference type="InterPro" id="IPR027417">
    <property type="entry name" value="P-loop_NTPase"/>
</dbReference>
<dbReference type="InterPro" id="IPR041682">
    <property type="entry name" value="AAA_14"/>
</dbReference>
<proteinExistence type="predicted"/>
<dbReference type="Gene3D" id="3.40.50.300">
    <property type="entry name" value="P-loop containing nucleotide triphosphate hydrolases"/>
    <property type="match status" value="2"/>
</dbReference>
<dbReference type="PANTHER" id="PTHR33295">
    <property type="entry name" value="ATPASE"/>
    <property type="match status" value="1"/>
</dbReference>
<dbReference type="SMART" id="SM00382">
    <property type="entry name" value="AAA"/>
    <property type="match status" value="1"/>
</dbReference>
<feature type="domain" description="AAA+ ATPase" evidence="1">
    <location>
        <begin position="38"/>
        <end position="164"/>
    </location>
</feature>
<dbReference type="RefSeq" id="WP_096203691.1">
    <property type="nucleotide sequence ID" value="NZ_FZMP01000017.1"/>
</dbReference>
<name>A0A284VJ23_9EURY</name>
<dbReference type="SUPFAM" id="SSF52540">
    <property type="entry name" value="P-loop containing nucleoside triphosphate hydrolases"/>
    <property type="match status" value="1"/>
</dbReference>
<dbReference type="Pfam" id="PF13635">
    <property type="entry name" value="DUF4143"/>
    <property type="match status" value="1"/>
</dbReference>
<protein>
    <recommendedName>
        <fullName evidence="1">AAA+ ATPase domain-containing protein</fullName>
    </recommendedName>
</protein>
<dbReference type="AlphaFoldDB" id="A0A284VJ23"/>
<dbReference type="Pfam" id="PF13173">
    <property type="entry name" value="AAA_14"/>
    <property type="match status" value="1"/>
</dbReference>
<dbReference type="InterPro" id="IPR025420">
    <property type="entry name" value="DUF4143"/>
</dbReference>
<dbReference type="InterPro" id="IPR003593">
    <property type="entry name" value="AAA+_ATPase"/>
</dbReference>
<accession>A0A284VJ23</accession>
<dbReference type="PANTHER" id="PTHR33295:SF8">
    <property type="entry name" value="AAA+ ATPASE DOMAIN-CONTAINING PROTEIN"/>
    <property type="match status" value="1"/>
</dbReference>
<sequence length="417" mass="49467">MAKIRDVLLESNTWWKEELKLEYHEREIHKQISKYLPLPQIIALTGLRRVGKTTLMLKIVLDFIKKGFDARNIIYFSFDEFREIEIREVMKEYEALMEKNLREGKYLLLLDEIQKLTNWEDQVKRIYDTYGKNIKIIISGSESMFIKKKSKETLSGRIFEFKVETLSFKEFLSFKGVKYEPVGLYEKELARLFEEYILCQGFPELVGIKDKSVIRKYVKEGIVEKVVYRDLPQLFKIKNVALLESLLGIIMEEPGQLIEISDLAKELKLSRQTLSNYLEYLEEAFLIRKLYNYSKNKRKTERKLKKYYPAILSDLIFKEDDISMSKVFEWLIASRLNTGFFWRDPYKKEVDVVIMDKKPIPIEIKYGKIDTTGLIAFMKKFKVTEGYIVSHEKEEQLKIEDFTINVVPAFKFLLRGT</sequence>
<gene>
    <name evidence="2" type="ORF">MNV_1130002</name>
</gene>
<dbReference type="InterPro" id="IPR036390">
    <property type="entry name" value="WH_DNA-bd_sf"/>
</dbReference>